<dbReference type="EMBL" id="FORM01000003">
    <property type="protein sequence ID" value="SFJ00262.1"/>
    <property type="molecule type" value="Genomic_DNA"/>
</dbReference>
<evidence type="ECO:0008006" key="3">
    <source>
        <dbReference type="Google" id="ProtNLM"/>
    </source>
</evidence>
<evidence type="ECO:0000313" key="1">
    <source>
        <dbReference type="EMBL" id="SFJ00262.1"/>
    </source>
</evidence>
<name>A0A1I3MTK4_9FLAO</name>
<proteinExistence type="predicted"/>
<dbReference type="Proteomes" id="UP000199559">
    <property type="component" value="Unassembled WGS sequence"/>
</dbReference>
<keyword evidence="2" id="KW-1185">Reference proteome</keyword>
<dbReference type="STRING" id="1144750.SAMN05443431_103297"/>
<accession>A0A1I3MTK4</accession>
<dbReference type="RefSeq" id="WP_090838907.1">
    <property type="nucleotide sequence ID" value="NZ_FORM01000003.1"/>
</dbReference>
<dbReference type="PROSITE" id="PS51257">
    <property type="entry name" value="PROKAR_LIPOPROTEIN"/>
    <property type="match status" value="1"/>
</dbReference>
<organism evidence="1 2">
    <name type="scientific">Olleya namhaensis</name>
    <dbReference type="NCBI Taxonomy" id="1144750"/>
    <lineage>
        <taxon>Bacteria</taxon>
        <taxon>Pseudomonadati</taxon>
        <taxon>Bacteroidota</taxon>
        <taxon>Flavobacteriia</taxon>
        <taxon>Flavobacteriales</taxon>
        <taxon>Flavobacteriaceae</taxon>
    </lineage>
</organism>
<sequence length="244" mass="27610">MNKLVVVLVMVIGLSGCKTISIQKESQQTTTQNMMLGVVGNQKAFFLEQDYNHVAIPDYNQPIKVQPNVIAFSKSSFSAFKSAQQTQNNTIDVNYIDSVKTNQSSFLKLEIADRVSVIKALKSKENTEVFQFLQNNNQTHIVTSISIALNQGDQDVIRNADEVFLETSGVKNYVLKAYINKALQQTIKFTDGVVFTYQTSSACWKEDSKYQLQIIDLVERNDKCPSKSYLSAKRAKKKINYFNF</sequence>
<gene>
    <name evidence="1" type="ORF">SAMN05443431_103297</name>
</gene>
<reference evidence="2" key="1">
    <citation type="submission" date="2016-10" db="EMBL/GenBank/DDBJ databases">
        <authorList>
            <person name="Varghese N."/>
            <person name="Submissions S."/>
        </authorList>
    </citation>
    <scope>NUCLEOTIDE SEQUENCE [LARGE SCALE GENOMIC DNA]</scope>
    <source>
        <strain evidence="2">DSM 28881</strain>
    </source>
</reference>
<protein>
    <recommendedName>
        <fullName evidence="3">Lipoprotein</fullName>
    </recommendedName>
</protein>
<evidence type="ECO:0000313" key="2">
    <source>
        <dbReference type="Proteomes" id="UP000199559"/>
    </source>
</evidence>
<dbReference type="AlphaFoldDB" id="A0A1I3MTK4"/>